<proteinExistence type="predicted"/>
<sequence length="180" mass="21011">MIAGRRIRGAAKYAVLMILLQFGQSNYIRDYEDISKFYSQDARVETLYTTMGPGECKVDKVTKAYGVNVQFTRHFHSKHTLHLMGHFVNHRHRWYSVELDTMDVKKKDGSYYSTERLLHIFANGNCGIFSITRNWGGRGNQYELRVKNGYNGYGKCYSRFELDTKRAGVFKKIKPCKNKR</sequence>
<organism evidence="2">
    <name type="scientific">Rhipicephalus microplus</name>
    <name type="common">Cattle tick</name>
    <name type="synonym">Boophilus microplus</name>
    <dbReference type="NCBI Taxonomy" id="6941"/>
    <lineage>
        <taxon>Eukaryota</taxon>
        <taxon>Metazoa</taxon>
        <taxon>Ecdysozoa</taxon>
        <taxon>Arthropoda</taxon>
        <taxon>Chelicerata</taxon>
        <taxon>Arachnida</taxon>
        <taxon>Acari</taxon>
        <taxon>Parasitiformes</taxon>
        <taxon>Ixodida</taxon>
        <taxon>Ixodoidea</taxon>
        <taxon>Ixodidae</taxon>
        <taxon>Rhipicephalinae</taxon>
        <taxon>Rhipicephalus</taxon>
        <taxon>Boophilus</taxon>
    </lineage>
</organism>
<evidence type="ECO:0000256" key="1">
    <source>
        <dbReference type="SAM" id="SignalP"/>
    </source>
</evidence>
<reference evidence="2" key="1">
    <citation type="submission" date="2020-03" db="EMBL/GenBank/DDBJ databases">
        <title>A transcriptome and proteome of the tick Rhipicephalus microplus shaped by the genetic composition of its hosts and developmental stage.</title>
        <authorList>
            <person name="Garcia G.R."/>
            <person name="Ribeiro J.M.C."/>
            <person name="Maruyama S.R."/>
            <person name="Gardinasse L.G."/>
            <person name="Nelson K."/>
            <person name="Ferreira B.R."/>
            <person name="Andrade T.G."/>
            <person name="Santos I.K.F.M."/>
        </authorList>
    </citation>
    <scope>NUCLEOTIDE SEQUENCE</scope>
    <source>
        <strain evidence="2">NSGR</strain>
        <tissue evidence="2">Salivary glands</tissue>
    </source>
</reference>
<accession>A0A6G5A2L2</accession>
<evidence type="ECO:0000313" key="2">
    <source>
        <dbReference type="EMBL" id="NIE45255.1"/>
    </source>
</evidence>
<dbReference type="AlphaFoldDB" id="A0A6G5A2L2"/>
<dbReference type="EMBL" id="GIKN01002982">
    <property type="protein sequence ID" value="NIE45255.1"/>
    <property type="molecule type" value="Transcribed_RNA"/>
</dbReference>
<keyword evidence="1" id="KW-0732">Signal</keyword>
<feature type="signal peptide" evidence="1">
    <location>
        <begin position="1"/>
        <end position="25"/>
    </location>
</feature>
<dbReference type="VEuPathDB" id="VectorBase:LOC119167339"/>
<name>A0A6G5A2L2_RHIMP</name>
<protein>
    <submittedName>
        <fullName evidence="2">Putative group i salivary lipocalin</fullName>
    </submittedName>
</protein>
<dbReference type="OrthoDB" id="10498390at2759"/>
<feature type="chain" id="PRO_5026269065" evidence="1">
    <location>
        <begin position="26"/>
        <end position="180"/>
    </location>
</feature>